<keyword evidence="1" id="KW-0732">Signal</keyword>
<accession>A0A8J7U2K9</accession>
<feature type="domain" description="Beta-lactamase-related" evidence="2">
    <location>
        <begin position="100"/>
        <end position="390"/>
    </location>
</feature>
<dbReference type="InterPro" id="IPR001466">
    <property type="entry name" value="Beta-lactam-related"/>
</dbReference>
<dbReference type="InterPro" id="IPR050789">
    <property type="entry name" value="Diverse_Enzym_Activities"/>
</dbReference>
<keyword evidence="4" id="KW-1185">Reference proteome</keyword>
<evidence type="ECO:0000313" key="4">
    <source>
        <dbReference type="Proteomes" id="UP000664417"/>
    </source>
</evidence>
<gene>
    <name evidence="3" type="ORF">J3U88_13220</name>
</gene>
<reference evidence="3" key="1">
    <citation type="submission" date="2021-03" db="EMBL/GenBank/DDBJ databases">
        <authorList>
            <person name="Wang G."/>
        </authorList>
    </citation>
    <scope>NUCLEOTIDE SEQUENCE</scope>
    <source>
        <strain evidence="3">KCTC 12899</strain>
    </source>
</reference>
<dbReference type="Proteomes" id="UP000664417">
    <property type="component" value="Unassembled WGS sequence"/>
</dbReference>
<dbReference type="PANTHER" id="PTHR43283:SF7">
    <property type="entry name" value="BETA-LACTAMASE-RELATED DOMAIN-CONTAINING PROTEIN"/>
    <property type="match status" value="1"/>
</dbReference>
<protein>
    <submittedName>
        <fullName evidence="3">Serine hydrolase</fullName>
    </submittedName>
</protein>
<evidence type="ECO:0000256" key="1">
    <source>
        <dbReference type="SAM" id="SignalP"/>
    </source>
</evidence>
<dbReference type="EMBL" id="JAFREP010000011">
    <property type="protein sequence ID" value="MBO1319428.1"/>
    <property type="molecule type" value="Genomic_DNA"/>
</dbReference>
<sequence length="411" mass="45461">MWNTQITQRFMTFTLFVSLTCFVAAGTPHAKNHAPEATAAEAELSFWDVPQLEKGFIDTAPPARKDGLPVGRLGVDGGDKHKINALAEEISAGKRGKFDSLLIAHEGKLLFESYYLRGRINLPHPQASTAKAYTSLVLGRAIQLGHLTMADLDKPLVSILKDLDPSKFVAGAQNITLHKALTMRGGIKITEEQRKAFKDIPDQIKGQGMVQTLLEQSKPIAAADQHFDYGNYNPNLIMQVVDAVVPGSAEDFIKTELLDKLGITNYQWHRAPSGLPESGWRVSKTTRDMVKWGTLVMNDGQWQGEQLISKAYIQRVVKPVIPLTHEQAGNFFDITEQVTNPGYGYFWWHADLKVGNKTYTTVSAQGGGCQFIILVKELDLMVVLTAHDNSIGPLQVTAERIIPAFTQQKIN</sequence>
<dbReference type="InterPro" id="IPR012338">
    <property type="entry name" value="Beta-lactam/transpept-like"/>
</dbReference>
<dbReference type="InterPro" id="IPR033379">
    <property type="entry name" value="Acid_Pase_AS"/>
</dbReference>
<dbReference type="PANTHER" id="PTHR43283">
    <property type="entry name" value="BETA-LACTAMASE-RELATED"/>
    <property type="match status" value="1"/>
</dbReference>
<name>A0A8J7U2K9_9BACT</name>
<comment type="caution">
    <text evidence="3">The sequence shown here is derived from an EMBL/GenBank/DDBJ whole genome shotgun (WGS) entry which is preliminary data.</text>
</comment>
<proteinExistence type="predicted"/>
<feature type="signal peptide" evidence="1">
    <location>
        <begin position="1"/>
        <end position="30"/>
    </location>
</feature>
<evidence type="ECO:0000313" key="3">
    <source>
        <dbReference type="EMBL" id="MBO1319428.1"/>
    </source>
</evidence>
<dbReference type="RefSeq" id="WP_207859258.1">
    <property type="nucleotide sequence ID" value="NZ_JAFREP010000011.1"/>
</dbReference>
<evidence type="ECO:0000259" key="2">
    <source>
        <dbReference type="Pfam" id="PF00144"/>
    </source>
</evidence>
<dbReference type="SUPFAM" id="SSF56601">
    <property type="entry name" value="beta-lactamase/transpeptidase-like"/>
    <property type="match status" value="1"/>
</dbReference>
<dbReference type="AlphaFoldDB" id="A0A8J7U2K9"/>
<organism evidence="3 4">
    <name type="scientific">Acanthopleuribacter pedis</name>
    <dbReference type="NCBI Taxonomy" id="442870"/>
    <lineage>
        <taxon>Bacteria</taxon>
        <taxon>Pseudomonadati</taxon>
        <taxon>Acidobacteriota</taxon>
        <taxon>Holophagae</taxon>
        <taxon>Acanthopleuribacterales</taxon>
        <taxon>Acanthopleuribacteraceae</taxon>
        <taxon>Acanthopleuribacter</taxon>
    </lineage>
</organism>
<dbReference type="GO" id="GO:0016787">
    <property type="term" value="F:hydrolase activity"/>
    <property type="evidence" value="ECO:0007669"/>
    <property type="project" value="UniProtKB-KW"/>
</dbReference>
<dbReference type="Gene3D" id="3.40.710.10">
    <property type="entry name" value="DD-peptidase/beta-lactamase superfamily"/>
    <property type="match status" value="1"/>
</dbReference>
<keyword evidence="3" id="KW-0378">Hydrolase</keyword>
<dbReference type="PROSITE" id="PS00778">
    <property type="entry name" value="HIS_ACID_PHOSPHAT_2"/>
    <property type="match status" value="1"/>
</dbReference>
<dbReference type="Pfam" id="PF00144">
    <property type="entry name" value="Beta-lactamase"/>
    <property type="match status" value="1"/>
</dbReference>
<feature type="chain" id="PRO_5035231002" evidence="1">
    <location>
        <begin position="31"/>
        <end position="411"/>
    </location>
</feature>